<name>A0ABU9PXS6_9BURK</name>
<evidence type="ECO:0008006" key="4">
    <source>
        <dbReference type="Google" id="ProtNLM"/>
    </source>
</evidence>
<feature type="region of interest" description="Disordered" evidence="1">
    <location>
        <begin position="1"/>
        <end position="20"/>
    </location>
</feature>
<evidence type="ECO:0000313" key="3">
    <source>
        <dbReference type="Proteomes" id="UP001495910"/>
    </source>
</evidence>
<proteinExistence type="predicted"/>
<feature type="compositionally biased region" description="Basic and acidic residues" evidence="1">
    <location>
        <begin position="431"/>
        <end position="443"/>
    </location>
</feature>
<feature type="region of interest" description="Disordered" evidence="1">
    <location>
        <begin position="418"/>
        <end position="443"/>
    </location>
</feature>
<feature type="compositionally biased region" description="Polar residues" evidence="1">
    <location>
        <begin position="43"/>
        <end position="53"/>
    </location>
</feature>
<keyword evidence="3" id="KW-1185">Reference proteome</keyword>
<dbReference type="Proteomes" id="UP001495910">
    <property type="component" value="Unassembled WGS sequence"/>
</dbReference>
<protein>
    <recommendedName>
        <fullName evidence="4">Replication initiation factor</fullName>
    </recommendedName>
</protein>
<accession>A0ABU9PXS6</accession>
<gene>
    <name evidence="2" type="ORF">V8G57_15490</name>
</gene>
<feature type="region of interest" description="Disordered" evidence="1">
    <location>
        <begin position="32"/>
        <end position="53"/>
    </location>
</feature>
<evidence type="ECO:0000256" key="1">
    <source>
        <dbReference type="SAM" id="MobiDB-lite"/>
    </source>
</evidence>
<dbReference type="RefSeq" id="WP_342830115.1">
    <property type="nucleotide sequence ID" value="NZ_JBANDC010000010.1"/>
</dbReference>
<feature type="compositionally biased region" description="Basic residues" evidence="1">
    <location>
        <begin position="1"/>
        <end position="10"/>
    </location>
</feature>
<sequence length="443" mass="49078">MSKSSRHKSGKPSQSDAVPVAVEVSSVAGIAGRGGNLDGTLGTPPSNTVPNNSKPPYFQALRWGVDSLYLSYPGQLSETVDSDLRALKKLAQDRDGLAAKAQYPLGEHIFEVKDKSSGLFPFTIEDNTFQIRLSAHHAKALPMAYAKVSSHYLCHKTPAEAEAHLRSLLYQLGEVNPPKVSRIDLFVDFSSSVDMESWSRTAWVTKASGVSQYAQDQNFTGWLIGAGSALMARLYNKRIEIEKSGKTYLEPLWREAGWDAVQPVWRLEFQFKREVLDQLGLNSVPGVLDNLNGLWSYVTTEWLKLTMPSDTDRTRSRWPIHPLWIALSSIDWESQGGSLLREYSPSRAPSKEWVGRRALSAMASIGALNGVKNFDAALAALGDAAFNVLDNQAYGLGLSHWDVFQEKVEVLQRKYNTALNTPTPGATEDDPIAKEYRRQTQGY</sequence>
<dbReference type="EMBL" id="JBANDC010000010">
    <property type="protein sequence ID" value="MEM4988796.1"/>
    <property type="molecule type" value="Genomic_DNA"/>
</dbReference>
<evidence type="ECO:0000313" key="2">
    <source>
        <dbReference type="EMBL" id="MEM4988796.1"/>
    </source>
</evidence>
<reference evidence="2 3" key="1">
    <citation type="submission" date="2024-02" db="EMBL/GenBank/DDBJ databases">
        <title>Draft genome sequence of Collimonas sp. strain H4R21, an effective mineral-weathering bacterial strain isolated from the beech rhizosphere.</title>
        <authorList>
            <person name="Morin E."/>
            <person name="Uroz S."/>
            <person name="Leveau J.H.J."/>
            <person name="Kumar R."/>
            <person name="Rey M.W."/>
            <person name="Pham J."/>
        </authorList>
    </citation>
    <scope>NUCLEOTIDE SEQUENCE [LARGE SCALE GENOMIC DNA]</scope>
    <source>
        <strain evidence="2 3">H4R21</strain>
    </source>
</reference>
<organism evidence="2 3">
    <name type="scientific">Collimonas rhizosphaerae</name>
    <dbReference type="NCBI Taxonomy" id="3126357"/>
    <lineage>
        <taxon>Bacteria</taxon>
        <taxon>Pseudomonadati</taxon>
        <taxon>Pseudomonadota</taxon>
        <taxon>Betaproteobacteria</taxon>
        <taxon>Burkholderiales</taxon>
        <taxon>Oxalobacteraceae</taxon>
        <taxon>Collimonas</taxon>
    </lineage>
</organism>
<comment type="caution">
    <text evidence="2">The sequence shown here is derived from an EMBL/GenBank/DDBJ whole genome shotgun (WGS) entry which is preliminary data.</text>
</comment>